<keyword evidence="4" id="KW-0274">FAD</keyword>
<dbReference type="InterPro" id="IPR038299">
    <property type="entry name" value="DAO_C_sf"/>
</dbReference>
<keyword evidence="5 6" id="KW-0560">Oxidoreductase</keyword>
<evidence type="ECO:0000313" key="10">
    <source>
        <dbReference type="Proteomes" id="UP000000323"/>
    </source>
</evidence>
<dbReference type="Gene3D" id="1.10.8.870">
    <property type="entry name" value="Alpha-glycerophosphate oxidase, cap domain"/>
    <property type="match status" value="1"/>
</dbReference>
<dbReference type="Pfam" id="PF16901">
    <property type="entry name" value="DAO_C"/>
    <property type="match status" value="1"/>
</dbReference>
<comment type="catalytic activity">
    <reaction evidence="6">
        <text>a quinone + sn-glycerol 3-phosphate = dihydroxyacetone phosphate + a quinol</text>
        <dbReference type="Rhea" id="RHEA:18977"/>
        <dbReference type="ChEBI" id="CHEBI:24646"/>
        <dbReference type="ChEBI" id="CHEBI:57597"/>
        <dbReference type="ChEBI" id="CHEBI:57642"/>
        <dbReference type="ChEBI" id="CHEBI:132124"/>
        <dbReference type="EC" id="1.1.5.3"/>
    </reaction>
</comment>
<dbReference type="GO" id="GO:0004368">
    <property type="term" value="F:glycerol-3-phosphate dehydrogenase (quinone) activity"/>
    <property type="evidence" value="ECO:0007669"/>
    <property type="project" value="UniProtKB-EC"/>
</dbReference>
<sequence length="547" mass="60931">MDELSRQEEWKSATSRNFDLAIIGGGIMGTGIARDAAMRGLKVALFEKEDFGHGTTAAATRLIHGGLRYLEMYDFKLVREDLREREILLRIAPHLVFPLSFILPLYDRGFIYRNKLRIGMILYDLLSYDKSLPNHTFLSRAETVRRLPGIAVDKLQGAAMYYDATAPLTERLCVENVISAKENGAVVLNHAKVVGLLRSNSSINGVRVLDLLDGREYEVTSRLVINASGPWLNQVASDLGLGDDIIRTTKGVHLVTPKISEDAAVLFARSDQRLFFVVPWLKFSYIGTTDTDYKGDMDEVTATEEDVDYLLSEVKRAFPGQSFDTIYYTTAGVRSLAKIEGVPESKVTRKHIILDHYKRDGIKGIISLIGGKLTAYRGISKDVVDLACEQLGVKIPSRTAAVPLPGGYTGKFSDYLLNQLAGSADRYPLDAEQIEHMIRLYGSRYKEVAAMTIEDPDLSSRLHPDYPDSRADVKHAVTKEYACTLADYMLRRSDIGFSEDRGEKAASAVGAEMAALLNWTKDRQDQEVESYLAFVRNSRLSIPSGTF</sequence>
<dbReference type="InterPro" id="IPR006076">
    <property type="entry name" value="FAD-dep_OxRdtase"/>
</dbReference>
<dbReference type="STRING" id="525904.Tter_0471"/>
<evidence type="ECO:0000259" key="8">
    <source>
        <dbReference type="Pfam" id="PF16901"/>
    </source>
</evidence>
<dbReference type="EC" id="1.1.5.3" evidence="6"/>
<evidence type="ECO:0000256" key="2">
    <source>
        <dbReference type="ARBA" id="ARBA00007330"/>
    </source>
</evidence>
<keyword evidence="10" id="KW-1185">Reference proteome</keyword>
<evidence type="ECO:0000256" key="5">
    <source>
        <dbReference type="ARBA" id="ARBA00023002"/>
    </source>
</evidence>
<evidence type="ECO:0000256" key="1">
    <source>
        <dbReference type="ARBA" id="ARBA00001974"/>
    </source>
</evidence>
<proteinExistence type="inferred from homology"/>
<organism evidence="9 10">
    <name type="scientific">Thermobaculum terrenum (strain ATCC BAA-798 / CCMEE 7001 / YNP1)</name>
    <dbReference type="NCBI Taxonomy" id="525904"/>
    <lineage>
        <taxon>Bacteria</taxon>
        <taxon>Bacillati</taxon>
        <taxon>Chloroflexota</taxon>
        <taxon>Chloroflexia</taxon>
        <taxon>Candidatus Thermobaculales</taxon>
        <taxon>Candidatus Thermobaculaceae</taxon>
        <taxon>Thermobaculum</taxon>
    </lineage>
</organism>
<accession>D1CEN6</accession>
<dbReference type="InterPro" id="IPR031656">
    <property type="entry name" value="DAO_C"/>
</dbReference>
<protein>
    <recommendedName>
        <fullName evidence="6">Glycerol-3-phosphate dehydrogenase</fullName>
        <ecNumber evidence="6">1.1.5.3</ecNumber>
    </recommendedName>
</protein>
<dbReference type="PANTHER" id="PTHR11985">
    <property type="entry name" value="GLYCEROL-3-PHOSPHATE DEHYDROGENASE"/>
    <property type="match status" value="1"/>
</dbReference>
<dbReference type="PROSITE" id="PS00977">
    <property type="entry name" value="FAD_G3PDH_1"/>
    <property type="match status" value="1"/>
</dbReference>
<dbReference type="PRINTS" id="PR01001">
    <property type="entry name" value="FADG3PDH"/>
</dbReference>
<evidence type="ECO:0000256" key="6">
    <source>
        <dbReference type="RuleBase" id="RU361217"/>
    </source>
</evidence>
<dbReference type="EMBL" id="CP001825">
    <property type="protein sequence ID" value="ACZ41392.1"/>
    <property type="molecule type" value="Genomic_DNA"/>
</dbReference>
<dbReference type="SUPFAM" id="SSF54373">
    <property type="entry name" value="FAD-linked reductases, C-terminal domain"/>
    <property type="match status" value="1"/>
</dbReference>
<dbReference type="InterPro" id="IPR000447">
    <property type="entry name" value="G3P_DH_FAD-dep"/>
</dbReference>
<evidence type="ECO:0000256" key="4">
    <source>
        <dbReference type="ARBA" id="ARBA00022827"/>
    </source>
</evidence>
<dbReference type="GO" id="GO:0009331">
    <property type="term" value="C:glycerol-3-phosphate dehydrogenase (FAD) complex"/>
    <property type="evidence" value="ECO:0007669"/>
    <property type="project" value="UniProtKB-UniRule"/>
</dbReference>
<dbReference type="Proteomes" id="UP000000323">
    <property type="component" value="Chromosome 1"/>
</dbReference>
<feature type="domain" description="Alpha-glycerophosphate oxidase C-terminal" evidence="8">
    <location>
        <begin position="397"/>
        <end position="523"/>
    </location>
</feature>
<dbReference type="Gene3D" id="3.30.9.10">
    <property type="entry name" value="D-Amino Acid Oxidase, subunit A, domain 2"/>
    <property type="match status" value="1"/>
</dbReference>
<dbReference type="Gene3D" id="3.50.50.60">
    <property type="entry name" value="FAD/NAD(P)-binding domain"/>
    <property type="match status" value="1"/>
</dbReference>
<dbReference type="PANTHER" id="PTHR11985:SF15">
    <property type="entry name" value="GLYCEROL-3-PHOSPHATE DEHYDROGENASE, MITOCHONDRIAL"/>
    <property type="match status" value="1"/>
</dbReference>
<evidence type="ECO:0000256" key="3">
    <source>
        <dbReference type="ARBA" id="ARBA00022630"/>
    </source>
</evidence>
<dbReference type="KEGG" id="ttr:Tter_0471"/>
<keyword evidence="3 6" id="KW-0285">Flavoprotein</keyword>
<dbReference type="HOGENOM" id="CLU_015740_5_0_0"/>
<dbReference type="AlphaFoldDB" id="D1CEN6"/>
<dbReference type="Pfam" id="PF01266">
    <property type="entry name" value="DAO"/>
    <property type="match status" value="1"/>
</dbReference>
<dbReference type="eggNOG" id="COG0578">
    <property type="taxonomic scope" value="Bacteria"/>
</dbReference>
<dbReference type="RefSeq" id="WP_012874427.1">
    <property type="nucleotide sequence ID" value="NC_013525.1"/>
</dbReference>
<reference evidence="10" key="1">
    <citation type="journal article" date="2010" name="Stand. Genomic Sci.">
        <title>Complete genome sequence of 'Thermobaculum terrenum' type strain (YNP1).</title>
        <authorList>
            <person name="Kiss H."/>
            <person name="Cleland D."/>
            <person name="Lapidus A."/>
            <person name="Lucas S."/>
            <person name="Glavina Del Rio T."/>
            <person name="Nolan M."/>
            <person name="Tice H."/>
            <person name="Han C."/>
            <person name="Goodwin L."/>
            <person name="Pitluck S."/>
            <person name="Liolios K."/>
            <person name="Ivanova N."/>
            <person name="Mavromatis K."/>
            <person name="Ovchinnikova G."/>
            <person name="Pati A."/>
            <person name="Chen A."/>
            <person name="Palaniappan K."/>
            <person name="Land M."/>
            <person name="Hauser L."/>
            <person name="Chang Y."/>
            <person name="Jeffries C."/>
            <person name="Lu M."/>
            <person name="Brettin T."/>
            <person name="Detter J."/>
            <person name="Goker M."/>
            <person name="Tindall B."/>
            <person name="Beck B."/>
            <person name="McDermott T."/>
            <person name="Woyke T."/>
            <person name="Bristow J."/>
            <person name="Eisen J."/>
            <person name="Markowitz V."/>
            <person name="Hugenholtz P."/>
            <person name="Kyrpides N."/>
            <person name="Klenk H."/>
            <person name="Cheng J."/>
        </authorList>
    </citation>
    <scope>NUCLEOTIDE SEQUENCE [LARGE SCALE GENOMIC DNA]</scope>
    <source>
        <strain evidence="10">ATCC BAA-798 / YNP1</strain>
    </source>
</reference>
<evidence type="ECO:0000259" key="7">
    <source>
        <dbReference type="Pfam" id="PF01266"/>
    </source>
</evidence>
<evidence type="ECO:0000313" key="9">
    <source>
        <dbReference type="EMBL" id="ACZ41392.1"/>
    </source>
</evidence>
<comment type="cofactor">
    <cofactor evidence="1 6">
        <name>FAD</name>
        <dbReference type="ChEBI" id="CHEBI:57692"/>
    </cofactor>
</comment>
<dbReference type="GO" id="GO:0046168">
    <property type="term" value="P:glycerol-3-phosphate catabolic process"/>
    <property type="evidence" value="ECO:0007669"/>
    <property type="project" value="TreeGrafter"/>
</dbReference>
<dbReference type="InterPro" id="IPR036188">
    <property type="entry name" value="FAD/NAD-bd_sf"/>
</dbReference>
<gene>
    <name evidence="9" type="ordered locus">Tter_0471</name>
</gene>
<name>D1CEN6_THET1</name>
<dbReference type="SUPFAM" id="SSF51905">
    <property type="entry name" value="FAD/NAD(P)-binding domain"/>
    <property type="match status" value="1"/>
</dbReference>
<comment type="similarity">
    <text evidence="2 6">Belongs to the FAD-dependent glycerol-3-phosphate dehydrogenase family.</text>
</comment>
<dbReference type="OrthoDB" id="9766796at2"/>
<feature type="domain" description="FAD dependent oxidoreductase" evidence="7">
    <location>
        <begin position="19"/>
        <end position="376"/>
    </location>
</feature>